<evidence type="ECO:0000256" key="5">
    <source>
        <dbReference type="ARBA" id="ARBA00022960"/>
    </source>
</evidence>
<accession>A0A928X350</accession>
<evidence type="ECO:0000313" key="10">
    <source>
        <dbReference type="Proteomes" id="UP000615026"/>
    </source>
</evidence>
<dbReference type="GO" id="GO:0005886">
    <property type="term" value="C:plasma membrane"/>
    <property type="evidence" value="ECO:0007669"/>
    <property type="project" value="UniProtKB-SubCell"/>
</dbReference>
<dbReference type="InterPro" id="IPR007227">
    <property type="entry name" value="Cell_shape_determining_MreD"/>
</dbReference>
<keyword evidence="10" id="KW-1185">Reference proteome</keyword>
<keyword evidence="5" id="KW-0133">Cell shape</keyword>
<sequence>MTASKGKSPLSDFQKTCLNITVVLGSGLLCLLLSPMRFPGIELLGVAPNWLLIWVVIWGIHHPIIDGAIAGIVLGLLQDGLTGPFPTHALSLMVVGMLTARLQRQRLIQENVVLVAFIVFGMAVVDATVMALQMSFHHLLWANSPYLNLWQIWRTHQRVALSSAILSSLWTPALYYPLHRWWKGL</sequence>
<evidence type="ECO:0000256" key="4">
    <source>
        <dbReference type="ARBA" id="ARBA00022692"/>
    </source>
</evidence>
<evidence type="ECO:0000256" key="3">
    <source>
        <dbReference type="ARBA" id="ARBA00022475"/>
    </source>
</evidence>
<comment type="caution">
    <text evidence="9">The sequence shown here is derived from an EMBL/GenBank/DDBJ whole genome shotgun (WGS) entry which is preliminary data.</text>
</comment>
<dbReference type="GO" id="GO:0008360">
    <property type="term" value="P:regulation of cell shape"/>
    <property type="evidence" value="ECO:0007669"/>
    <property type="project" value="UniProtKB-KW"/>
</dbReference>
<dbReference type="Proteomes" id="UP000615026">
    <property type="component" value="Unassembled WGS sequence"/>
</dbReference>
<evidence type="ECO:0000256" key="1">
    <source>
        <dbReference type="ARBA" id="ARBA00004651"/>
    </source>
</evidence>
<feature type="transmembrane region" description="Helical" evidence="8">
    <location>
        <begin position="50"/>
        <end position="77"/>
    </location>
</feature>
<feature type="transmembrane region" description="Helical" evidence="8">
    <location>
        <begin position="112"/>
        <end position="139"/>
    </location>
</feature>
<keyword evidence="7 8" id="KW-0472">Membrane</keyword>
<evidence type="ECO:0000256" key="2">
    <source>
        <dbReference type="ARBA" id="ARBA00007776"/>
    </source>
</evidence>
<comment type="subcellular location">
    <subcellularLocation>
        <location evidence="1">Cell membrane</location>
        <topology evidence="1">Multi-pass membrane protein</topology>
    </subcellularLocation>
</comment>
<comment type="similarity">
    <text evidence="2">Belongs to the MreD family.</text>
</comment>
<dbReference type="RefSeq" id="WP_193992691.1">
    <property type="nucleotide sequence ID" value="NZ_JADEXP010000055.1"/>
</dbReference>
<keyword evidence="6 8" id="KW-1133">Transmembrane helix</keyword>
<name>A0A928X350_LEPEC</name>
<protein>
    <submittedName>
        <fullName evidence="9">Rod shape-determining protein MreD</fullName>
    </submittedName>
</protein>
<organism evidence="9 10">
    <name type="scientific">Leptolyngbya cf. ectocarpi LEGE 11479</name>
    <dbReference type="NCBI Taxonomy" id="1828722"/>
    <lineage>
        <taxon>Bacteria</taxon>
        <taxon>Bacillati</taxon>
        <taxon>Cyanobacteriota</taxon>
        <taxon>Cyanophyceae</taxon>
        <taxon>Leptolyngbyales</taxon>
        <taxon>Leptolyngbyaceae</taxon>
        <taxon>Leptolyngbya group</taxon>
        <taxon>Leptolyngbya</taxon>
    </lineage>
</organism>
<reference evidence="9" key="1">
    <citation type="submission" date="2020-10" db="EMBL/GenBank/DDBJ databases">
        <authorList>
            <person name="Castelo-Branco R."/>
            <person name="Eusebio N."/>
            <person name="Adriana R."/>
            <person name="Vieira A."/>
            <person name="Brugerolle De Fraissinette N."/>
            <person name="Rezende De Castro R."/>
            <person name="Schneider M.P."/>
            <person name="Vasconcelos V."/>
            <person name="Leao P.N."/>
        </authorList>
    </citation>
    <scope>NUCLEOTIDE SEQUENCE</scope>
    <source>
        <strain evidence="9">LEGE 11479</strain>
    </source>
</reference>
<evidence type="ECO:0000256" key="6">
    <source>
        <dbReference type="ARBA" id="ARBA00022989"/>
    </source>
</evidence>
<evidence type="ECO:0000313" key="9">
    <source>
        <dbReference type="EMBL" id="MBE9066724.1"/>
    </source>
</evidence>
<evidence type="ECO:0000256" key="8">
    <source>
        <dbReference type="SAM" id="Phobius"/>
    </source>
</evidence>
<gene>
    <name evidence="9" type="primary">mreD</name>
    <name evidence="9" type="ORF">IQ260_08670</name>
</gene>
<dbReference type="NCBIfam" id="TIGR03426">
    <property type="entry name" value="shape_MreD"/>
    <property type="match status" value="1"/>
</dbReference>
<feature type="transmembrane region" description="Helical" evidence="8">
    <location>
        <begin position="83"/>
        <end position="100"/>
    </location>
</feature>
<keyword evidence="3" id="KW-1003">Cell membrane</keyword>
<keyword evidence="4 8" id="KW-0812">Transmembrane</keyword>
<dbReference type="EMBL" id="JADEXP010000055">
    <property type="protein sequence ID" value="MBE9066724.1"/>
    <property type="molecule type" value="Genomic_DNA"/>
</dbReference>
<dbReference type="AlphaFoldDB" id="A0A928X350"/>
<feature type="transmembrane region" description="Helical" evidence="8">
    <location>
        <begin position="20"/>
        <end position="38"/>
    </location>
</feature>
<evidence type="ECO:0000256" key="7">
    <source>
        <dbReference type="ARBA" id="ARBA00023136"/>
    </source>
</evidence>
<dbReference type="Pfam" id="PF04093">
    <property type="entry name" value="MreD"/>
    <property type="match status" value="1"/>
</dbReference>
<proteinExistence type="inferred from homology"/>